<keyword evidence="1" id="KW-0238">DNA-binding</keyword>
<dbReference type="PANTHER" id="PTHR30461:SF2">
    <property type="entry name" value="SERINE RECOMBINASE PINE-RELATED"/>
    <property type="match status" value="1"/>
</dbReference>
<keyword evidence="5" id="KW-1185">Reference proteome</keyword>
<dbReference type="Proteomes" id="UP000641386">
    <property type="component" value="Unassembled WGS sequence"/>
</dbReference>
<evidence type="ECO:0000313" key="5">
    <source>
        <dbReference type="Proteomes" id="UP000641386"/>
    </source>
</evidence>
<dbReference type="Pfam" id="PF07508">
    <property type="entry name" value="Recombinase"/>
    <property type="match status" value="1"/>
</dbReference>
<dbReference type="InterPro" id="IPR025827">
    <property type="entry name" value="Zn_ribbon_recom_dom"/>
</dbReference>
<evidence type="ECO:0000259" key="3">
    <source>
        <dbReference type="PROSITE" id="PS51737"/>
    </source>
</evidence>
<comment type="caution">
    <text evidence="4">The sequence shown here is derived from an EMBL/GenBank/DDBJ whole genome shotgun (WGS) entry which is preliminary data.</text>
</comment>
<organism evidence="4 5">
    <name type="scientific">Streptomyces spiralis</name>
    <dbReference type="NCBI Taxonomy" id="66376"/>
    <lineage>
        <taxon>Bacteria</taxon>
        <taxon>Bacillati</taxon>
        <taxon>Actinomycetota</taxon>
        <taxon>Actinomycetes</taxon>
        <taxon>Kitasatosporales</taxon>
        <taxon>Streptomycetaceae</taxon>
        <taxon>Streptomyces</taxon>
    </lineage>
</organism>
<dbReference type="InterPro" id="IPR011109">
    <property type="entry name" value="DNA_bind_recombinase_dom"/>
</dbReference>
<name>A0A919A3F2_9ACTN</name>
<evidence type="ECO:0000313" key="4">
    <source>
        <dbReference type="EMBL" id="GHE84535.1"/>
    </source>
</evidence>
<dbReference type="PROSITE" id="PS51737">
    <property type="entry name" value="RECOMBINASE_DNA_BIND"/>
    <property type="match status" value="1"/>
</dbReference>
<dbReference type="EMBL" id="BNBC01000022">
    <property type="protein sequence ID" value="GHE84535.1"/>
    <property type="molecule type" value="Genomic_DNA"/>
</dbReference>
<reference evidence="4" key="1">
    <citation type="journal article" date="2014" name="Int. J. Syst. Evol. Microbiol.">
        <title>Complete genome sequence of Corynebacterium casei LMG S-19264T (=DSM 44701T), isolated from a smear-ripened cheese.</title>
        <authorList>
            <consortium name="US DOE Joint Genome Institute (JGI-PGF)"/>
            <person name="Walter F."/>
            <person name="Albersmeier A."/>
            <person name="Kalinowski J."/>
            <person name="Ruckert C."/>
        </authorList>
    </citation>
    <scope>NUCLEOTIDE SEQUENCE</scope>
    <source>
        <strain evidence="4">JCM 3302</strain>
    </source>
</reference>
<dbReference type="GO" id="GO:0000150">
    <property type="term" value="F:DNA strand exchange activity"/>
    <property type="evidence" value="ECO:0007669"/>
    <property type="project" value="InterPro"/>
</dbReference>
<accession>A0A919A3F2</accession>
<feature type="domain" description="Recombinase" evidence="3">
    <location>
        <begin position="2"/>
        <end position="110"/>
    </location>
</feature>
<sequence>MPRLYGFDNQALTRTRAEERQVVREAVGRLRAGQSQAEVAAWMNAEGHRGTLGGEWTTMTLGRLLDNPAIAGLERDPDTGELRETGRERLIEPEEFVWLQENRPSRLGSHRSGQRREDDYEYLLTGGLGVCGQCGQQMTGGRTSAGTPSYRCPTTFEGRGGCGKVRITASLLEDYVAEHILGELARPGAQAALEEARARMAAEADEVRVRITNLEKARIELAEPYEGRQLSRAAFGAADRKIGDSLKKERARLRFLEQIVDVPIGGVEDLARWWEHAPHSSKRSLSVLLLEKVLVHPARARGVRDVDDRVTLHWRADTVPRAS</sequence>
<dbReference type="GO" id="GO:0003677">
    <property type="term" value="F:DNA binding"/>
    <property type="evidence" value="ECO:0007669"/>
    <property type="project" value="UniProtKB-KW"/>
</dbReference>
<keyword evidence="2" id="KW-0233">DNA recombination</keyword>
<protein>
    <recommendedName>
        <fullName evidence="3">Recombinase domain-containing protein</fullName>
    </recommendedName>
</protein>
<dbReference type="AlphaFoldDB" id="A0A919A3F2"/>
<dbReference type="InterPro" id="IPR050639">
    <property type="entry name" value="SSR_resolvase"/>
</dbReference>
<evidence type="ECO:0000256" key="1">
    <source>
        <dbReference type="ARBA" id="ARBA00023125"/>
    </source>
</evidence>
<reference evidence="4" key="2">
    <citation type="submission" date="2020-09" db="EMBL/GenBank/DDBJ databases">
        <authorList>
            <person name="Sun Q."/>
            <person name="Ohkuma M."/>
        </authorList>
    </citation>
    <scope>NUCLEOTIDE SEQUENCE</scope>
    <source>
        <strain evidence="4">JCM 3302</strain>
    </source>
</reference>
<dbReference type="RefSeq" id="WP_189903073.1">
    <property type="nucleotide sequence ID" value="NZ_BNBC01000022.1"/>
</dbReference>
<gene>
    <name evidence="4" type="ORF">GCM10014715_45780</name>
</gene>
<proteinExistence type="predicted"/>
<dbReference type="Gene3D" id="3.90.1750.20">
    <property type="entry name" value="Putative Large Serine Recombinase, Chain B, Domain 2"/>
    <property type="match status" value="1"/>
</dbReference>
<dbReference type="PANTHER" id="PTHR30461">
    <property type="entry name" value="DNA-INVERTASE FROM LAMBDOID PROPHAGE"/>
    <property type="match status" value="1"/>
</dbReference>
<dbReference type="Pfam" id="PF13408">
    <property type="entry name" value="Zn_ribbon_recom"/>
    <property type="match status" value="1"/>
</dbReference>
<evidence type="ECO:0000256" key="2">
    <source>
        <dbReference type="ARBA" id="ARBA00023172"/>
    </source>
</evidence>
<dbReference type="InterPro" id="IPR038109">
    <property type="entry name" value="DNA_bind_recomb_sf"/>
</dbReference>